<feature type="region of interest" description="Disordered" evidence="1">
    <location>
        <begin position="1"/>
        <end position="50"/>
    </location>
</feature>
<gene>
    <name evidence="2" type="ORF">NDU88_004890</name>
</gene>
<evidence type="ECO:0000256" key="1">
    <source>
        <dbReference type="SAM" id="MobiDB-lite"/>
    </source>
</evidence>
<dbReference type="AlphaFoldDB" id="A0AAV7M7L9"/>
<reference evidence="2" key="1">
    <citation type="journal article" date="2022" name="bioRxiv">
        <title>Sequencing and chromosome-scale assembly of the giantPleurodeles waltlgenome.</title>
        <authorList>
            <person name="Brown T."/>
            <person name="Elewa A."/>
            <person name="Iarovenko S."/>
            <person name="Subramanian E."/>
            <person name="Araus A.J."/>
            <person name="Petzold A."/>
            <person name="Susuki M."/>
            <person name="Suzuki K.-i.T."/>
            <person name="Hayashi T."/>
            <person name="Toyoda A."/>
            <person name="Oliveira C."/>
            <person name="Osipova E."/>
            <person name="Leigh N.D."/>
            <person name="Simon A."/>
            <person name="Yun M.H."/>
        </authorList>
    </citation>
    <scope>NUCLEOTIDE SEQUENCE</scope>
    <source>
        <strain evidence="2">20211129_DDA</strain>
        <tissue evidence="2">Liver</tissue>
    </source>
</reference>
<organism evidence="2 3">
    <name type="scientific">Pleurodeles waltl</name>
    <name type="common">Iberian ribbed newt</name>
    <dbReference type="NCBI Taxonomy" id="8319"/>
    <lineage>
        <taxon>Eukaryota</taxon>
        <taxon>Metazoa</taxon>
        <taxon>Chordata</taxon>
        <taxon>Craniata</taxon>
        <taxon>Vertebrata</taxon>
        <taxon>Euteleostomi</taxon>
        <taxon>Amphibia</taxon>
        <taxon>Batrachia</taxon>
        <taxon>Caudata</taxon>
        <taxon>Salamandroidea</taxon>
        <taxon>Salamandridae</taxon>
        <taxon>Pleurodelinae</taxon>
        <taxon>Pleurodeles</taxon>
    </lineage>
</organism>
<dbReference type="Proteomes" id="UP001066276">
    <property type="component" value="Chromosome 10"/>
</dbReference>
<evidence type="ECO:0000313" key="3">
    <source>
        <dbReference type="Proteomes" id="UP001066276"/>
    </source>
</evidence>
<comment type="caution">
    <text evidence="2">The sequence shown here is derived from an EMBL/GenBank/DDBJ whole genome shotgun (WGS) entry which is preliminary data.</text>
</comment>
<name>A0AAV7M7L9_PLEWA</name>
<keyword evidence="3" id="KW-1185">Reference proteome</keyword>
<sequence>MLRCSTWGGGEEGTRDLPEGAGRAMTAPRESPPHSPLLLASPRGSTAQATVDGGPVSCLYLQHDGRGSFVSEA</sequence>
<evidence type="ECO:0000313" key="2">
    <source>
        <dbReference type="EMBL" id="KAJ1099795.1"/>
    </source>
</evidence>
<proteinExistence type="predicted"/>
<accession>A0AAV7M7L9</accession>
<protein>
    <submittedName>
        <fullName evidence="2">Uncharacterized protein</fullName>
    </submittedName>
</protein>
<dbReference type="EMBL" id="JANPWB010000014">
    <property type="protein sequence ID" value="KAJ1099795.1"/>
    <property type="molecule type" value="Genomic_DNA"/>
</dbReference>